<comment type="caution">
    <text evidence="1">The sequence shown here is derived from an EMBL/GenBank/DDBJ whole genome shotgun (WGS) entry which is preliminary data.</text>
</comment>
<protein>
    <submittedName>
        <fullName evidence="1">Uncharacterized protein</fullName>
    </submittedName>
</protein>
<sequence length="94" mass="10160">MMCRREVPDVTGKARSAQPIPFPIACAAPSARCPKVPFKAFQDMQSPPFLHHAGACGEALPPALMTYGSFHNRLSPLGRRRVACIARGLTIIDS</sequence>
<accession>A0A7W9S5T7</accession>
<keyword evidence="2" id="KW-1185">Reference proteome</keyword>
<gene>
    <name evidence="1" type="ORF">HNR59_004033</name>
</gene>
<proteinExistence type="predicted"/>
<organism evidence="1 2">
    <name type="scientific">Aquamicrobium lusatiense</name>
    <dbReference type="NCBI Taxonomy" id="89772"/>
    <lineage>
        <taxon>Bacteria</taxon>
        <taxon>Pseudomonadati</taxon>
        <taxon>Pseudomonadota</taxon>
        <taxon>Alphaproteobacteria</taxon>
        <taxon>Hyphomicrobiales</taxon>
        <taxon>Phyllobacteriaceae</taxon>
        <taxon>Aquamicrobium</taxon>
    </lineage>
</organism>
<dbReference type="EMBL" id="JACHEU010000007">
    <property type="protein sequence ID" value="MBB6014637.1"/>
    <property type="molecule type" value="Genomic_DNA"/>
</dbReference>
<name>A0A7W9S5T7_9HYPH</name>
<dbReference type="Proteomes" id="UP000533306">
    <property type="component" value="Unassembled WGS sequence"/>
</dbReference>
<reference evidence="1 2" key="1">
    <citation type="submission" date="2020-08" db="EMBL/GenBank/DDBJ databases">
        <title>Genomic Encyclopedia of Type Strains, Phase IV (KMG-IV): sequencing the most valuable type-strain genomes for metagenomic binning, comparative biology and taxonomic classification.</title>
        <authorList>
            <person name="Goeker M."/>
        </authorList>
    </citation>
    <scope>NUCLEOTIDE SEQUENCE [LARGE SCALE GENOMIC DNA]</scope>
    <source>
        <strain evidence="1 2">DSM 11099</strain>
    </source>
</reference>
<dbReference type="AlphaFoldDB" id="A0A7W9S5T7"/>
<evidence type="ECO:0000313" key="1">
    <source>
        <dbReference type="EMBL" id="MBB6014637.1"/>
    </source>
</evidence>
<evidence type="ECO:0000313" key="2">
    <source>
        <dbReference type="Proteomes" id="UP000533306"/>
    </source>
</evidence>